<dbReference type="PANTHER" id="PTHR47219">
    <property type="entry name" value="RAB GTPASE-ACTIVATING PROTEIN 1-LIKE"/>
    <property type="match status" value="1"/>
</dbReference>
<dbReference type="FunFam" id="1.10.8.270:FF:000015">
    <property type="entry name" value="GTPase activating protein (Gyp2)"/>
    <property type="match status" value="1"/>
</dbReference>
<feature type="region of interest" description="Disordered" evidence="1">
    <location>
        <begin position="937"/>
        <end position="1003"/>
    </location>
</feature>
<dbReference type="Gene3D" id="1.10.8.270">
    <property type="entry name" value="putative rabgap domain of human tbc1 domain family member 14 like domains"/>
    <property type="match status" value="1"/>
</dbReference>
<proteinExistence type="predicted"/>
<dbReference type="GO" id="GO:0005096">
    <property type="term" value="F:GTPase activator activity"/>
    <property type="evidence" value="ECO:0007669"/>
    <property type="project" value="TreeGrafter"/>
</dbReference>
<dbReference type="Gene3D" id="1.10.10.750">
    <property type="entry name" value="Ypt/Rab-GAP domain of gyp1p, domain 1"/>
    <property type="match status" value="1"/>
</dbReference>
<sequence length="1021" mass="112755">MFSLNTLVQKAQSLIDPAFSPLSSSSSREPSKATLFRHQFRLPDSQNPLHEITAKLSLSIPQNSQSSASSHAEQETLREREQRSTYAGKLHLSESFLCFSTQPTSFLPSASLQSSVGFTGQTHGAGPAGNGFTLPLCAIRRVERLQTQNALFALSLTTWNGFTALSGEKGNPGDAQKFTLQFAGSRQACERFCDGLKKGLRDGVREVENLKAVIRECYSEYLLSGDRKKHKPGEKPASGTREPPDAGLGMLFRYPGDARKLRDPSKMRLWAEYLRENGRNATLMRQPKFYKLIRVGLPNRLRGEMWELTSGAFFIRLQKPKLYAETLAKFTGRESLAIDEIEKDLNRSLPEYPGFQSEEGIGRLRRVLTAYSWINEEVGYCQAMNIVVAALLIYMSESQAFFLLSVLCDRLLPGYYSTTMYGTLLDQRVFESLVEKTMPILWDHLVKSDVQLSVVSLPWFLSLYINSMPLVFAFRVLDVFFLEGPKVLFQIGLAILRINGEELLDVTDDGTFISILKTYFSRLDESAHPRSENEKLRSVTRFQELLVVAFMEFSGITQSTISEQRAKHKDAVLDSIESFAKRTSIRNLGPDSKRLSLDDLAFLYDRFYGILYERQQRMDTFREESKKRAQAGKHKAMELATGIGGSSTIEVGRVGLGPSPTLMNYDGFRDFLAGITRWAITDSPTSSRQDSMTDKDHQSSATRSRQNSVSPWSAGNSEPADHDFMQRLYGRWNKGDNDGLSLQDVVSGLAQIKGTSDIMASISYFFELYDDDQDGKVDREGILRISEALLFLTRRGNPASANLALDPANPLHITLPTFRMLILADDLLQQFFESAFSASFRLSPRSSPPQLTPSSTLTTFSNIGTISRRGTSASVSSSTSASGVAGAGAGGGAGAGAGAGGAGVVVPPSKGLRGVLDSIVSDGMRVAAEVRKRMDELERQVQERERGREREREGEGEDEGDEEGRASYGGEADRRSVREGDRDLLEGAEAEVEVEVEGKGGAVVGMGAAVEGLSGEVEFER</sequence>
<dbReference type="Pfam" id="PF00566">
    <property type="entry name" value="RabGAP-TBC"/>
    <property type="match status" value="1"/>
</dbReference>
<name>A0A1W5CVK9_9LECA</name>
<accession>A0A1W5CVK9</accession>
<feature type="region of interest" description="Disordered" evidence="1">
    <location>
        <begin position="60"/>
        <end position="84"/>
    </location>
</feature>
<dbReference type="SMART" id="SM00164">
    <property type="entry name" value="TBC"/>
    <property type="match status" value="1"/>
</dbReference>
<feature type="compositionally biased region" description="Basic and acidic residues" evidence="1">
    <location>
        <begin position="72"/>
        <end position="83"/>
    </location>
</feature>
<feature type="compositionally biased region" description="Polar residues" evidence="1">
    <location>
        <begin position="699"/>
        <end position="716"/>
    </location>
</feature>
<feature type="domain" description="Rab-GAP TBC" evidence="2">
    <location>
        <begin position="296"/>
        <end position="484"/>
    </location>
</feature>
<dbReference type="InterPro" id="IPR050302">
    <property type="entry name" value="Rab_GAP_TBC_domain"/>
</dbReference>
<evidence type="ECO:0000256" key="1">
    <source>
        <dbReference type="SAM" id="MobiDB-lite"/>
    </source>
</evidence>
<feature type="compositionally biased region" description="Low complexity" evidence="1">
    <location>
        <begin position="870"/>
        <end position="884"/>
    </location>
</feature>
<reference evidence="4" key="1">
    <citation type="submission" date="2017-03" db="EMBL/GenBank/DDBJ databases">
        <authorList>
            <person name="Sharma R."/>
            <person name="Thines M."/>
        </authorList>
    </citation>
    <scope>NUCLEOTIDE SEQUENCE [LARGE SCALE GENOMIC DNA]</scope>
</reference>
<feature type="region of interest" description="Disordered" evidence="1">
    <location>
        <begin position="683"/>
        <end position="720"/>
    </location>
</feature>
<dbReference type="Gene3D" id="1.10.472.80">
    <property type="entry name" value="Ypt/Rab-GAP domain of gyp1p, domain 3"/>
    <property type="match status" value="1"/>
</dbReference>
<feature type="region of interest" description="Disordered" evidence="1">
    <location>
        <begin position="868"/>
        <end position="900"/>
    </location>
</feature>
<evidence type="ECO:0000259" key="2">
    <source>
        <dbReference type="PROSITE" id="PS50086"/>
    </source>
</evidence>
<dbReference type="PANTHER" id="PTHR47219:SF20">
    <property type="entry name" value="TBC1 DOMAIN FAMILY MEMBER 2B"/>
    <property type="match status" value="1"/>
</dbReference>
<evidence type="ECO:0000313" key="4">
    <source>
        <dbReference type="Proteomes" id="UP000192927"/>
    </source>
</evidence>
<evidence type="ECO:0000313" key="3">
    <source>
        <dbReference type="EMBL" id="SLM34822.1"/>
    </source>
</evidence>
<dbReference type="InterPro" id="IPR011992">
    <property type="entry name" value="EF-hand-dom_pair"/>
</dbReference>
<dbReference type="PROSITE" id="PS50086">
    <property type="entry name" value="TBC_RABGAP"/>
    <property type="match status" value="1"/>
</dbReference>
<dbReference type="Gene3D" id="1.10.238.10">
    <property type="entry name" value="EF-hand"/>
    <property type="match status" value="1"/>
</dbReference>
<feature type="compositionally biased region" description="Gly residues" evidence="1">
    <location>
        <begin position="885"/>
        <end position="900"/>
    </location>
</feature>
<organism evidence="3 4">
    <name type="scientific">Lasallia pustulata</name>
    <dbReference type="NCBI Taxonomy" id="136370"/>
    <lineage>
        <taxon>Eukaryota</taxon>
        <taxon>Fungi</taxon>
        <taxon>Dikarya</taxon>
        <taxon>Ascomycota</taxon>
        <taxon>Pezizomycotina</taxon>
        <taxon>Lecanoromycetes</taxon>
        <taxon>OSLEUM clade</taxon>
        <taxon>Umbilicariomycetidae</taxon>
        <taxon>Umbilicariales</taxon>
        <taxon>Umbilicariaceae</taxon>
        <taxon>Lasallia</taxon>
    </lineage>
</organism>
<dbReference type="SUPFAM" id="SSF47473">
    <property type="entry name" value="EF-hand"/>
    <property type="match status" value="1"/>
</dbReference>
<dbReference type="GO" id="GO:0031267">
    <property type="term" value="F:small GTPase binding"/>
    <property type="evidence" value="ECO:0007669"/>
    <property type="project" value="TreeGrafter"/>
</dbReference>
<dbReference type="InterPro" id="IPR000195">
    <property type="entry name" value="Rab-GAP-TBC_dom"/>
</dbReference>
<protein>
    <submittedName>
        <fullName evidence="3">Gtpase activating protein</fullName>
    </submittedName>
</protein>
<keyword evidence="4" id="KW-1185">Reference proteome</keyword>
<feature type="compositionally biased region" description="Basic and acidic residues" evidence="1">
    <location>
        <begin position="937"/>
        <end position="953"/>
    </location>
</feature>
<dbReference type="Proteomes" id="UP000192927">
    <property type="component" value="Unassembled WGS sequence"/>
</dbReference>
<dbReference type="AlphaFoldDB" id="A0A1W5CVK9"/>
<feature type="compositionally biased region" description="Acidic residues" evidence="1">
    <location>
        <begin position="986"/>
        <end position="995"/>
    </location>
</feature>
<feature type="compositionally biased region" description="Low complexity" evidence="1">
    <location>
        <begin position="60"/>
        <end position="70"/>
    </location>
</feature>
<dbReference type="SUPFAM" id="SSF47923">
    <property type="entry name" value="Ypt/Rab-GAP domain of gyp1p"/>
    <property type="match status" value="2"/>
</dbReference>
<dbReference type="FunFam" id="1.10.472.80:FF:000021">
    <property type="entry name" value="GTPase activating protein (Gyp2)"/>
    <property type="match status" value="1"/>
</dbReference>
<feature type="compositionally biased region" description="Basic and acidic residues" evidence="1">
    <location>
        <begin position="971"/>
        <end position="985"/>
    </location>
</feature>
<dbReference type="EMBL" id="FWEW01000417">
    <property type="protein sequence ID" value="SLM34822.1"/>
    <property type="molecule type" value="Genomic_DNA"/>
</dbReference>
<feature type="region of interest" description="Disordered" evidence="1">
    <location>
        <begin position="226"/>
        <end position="246"/>
    </location>
</feature>
<dbReference type="InterPro" id="IPR035969">
    <property type="entry name" value="Rab-GAP_TBC_sf"/>
</dbReference>